<name>A0AAP4RAN8_9BURK</name>
<gene>
    <name evidence="1" type="ORF">QZM56_31255</name>
</gene>
<dbReference type="AlphaFoldDB" id="A0AAP4RAN8"/>
<evidence type="ECO:0000313" key="2">
    <source>
        <dbReference type="Proteomes" id="UP001172109"/>
    </source>
</evidence>
<proteinExistence type="predicted"/>
<dbReference type="RefSeq" id="WP_137909812.1">
    <property type="nucleotide sequence ID" value="NZ_CADEUY010000001.1"/>
</dbReference>
<evidence type="ECO:0000313" key="1">
    <source>
        <dbReference type="EMBL" id="MDN7568989.1"/>
    </source>
</evidence>
<protein>
    <submittedName>
        <fullName evidence="1">Uncharacterized protein</fullName>
    </submittedName>
</protein>
<dbReference type="EMBL" id="JAUJQS010000031">
    <property type="protein sequence ID" value="MDN7568989.1"/>
    <property type="molecule type" value="Genomic_DNA"/>
</dbReference>
<organism evidence="1 2">
    <name type="scientific">Burkholderia contaminans</name>
    <dbReference type="NCBI Taxonomy" id="488447"/>
    <lineage>
        <taxon>Bacteria</taxon>
        <taxon>Pseudomonadati</taxon>
        <taxon>Pseudomonadota</taxon>
        <taxon>Betaproteobacteria</taxon>
        <taxon>Burkholderiales</taxon>
        <taxon>Burkholderiaceae</taxon>
        <taxon>Burkholderia</taxon>
        <taxon>Burkholderia cepacia complex</taxon>
    </lineage>
</organism>
<accession>A0AAP4RAN8</accession>
<dbReference type="Proteomes" id="UP001172109">
    <property type="component" value="Unassembled WGS sequence"/>
</dbReference>
<sequence length="907" mass="99322">MTSALNEKALKKLADGFVFNSEKYNAIIEAAEKSSFLAGELNAFGNFDGWSFATGEIGKGVYTNPTDRVIAFDPTWSEAPNVFATTLAHELGHALLPGGMGGSLALNPDQAVANGLTNEGVALLSEYIVAIQLGLTGGAAGHMHSDLSDSRLTLQLNKLAGSAGIDVKNVTWGSAAAQTLANPGTAFVDAAGKYYGTLPPSIAKYLTYTQYYADWWILQHSGMDPNLVDWQKVQGDMIKYTSFTVDGESVFTIDTKGIPLLNGGWVMVNGDLSLKGAVTTALFAPNGQIQEQAKFDYTGFKFQDVFFGADGTATQRYDFRLDKSYTKYDFGTDGSQTATLYGVNGKITEYAKFNTNGFKTLDIFYGANGKATQQYNFNLDKSYTKYDFAADGSQTATLYGTTGQITEYAKFNANGFKTLDIFYGANGEATQQYNFNLDKSYTKYDFSADGSQTATLYGTTGQITEYAKFNANGFKTLDIFYGANGEATQQYNFNLDKSYTKYDFAADGSQTATLYGTTGQITEYAKFNANGFKTLDIFYGANGKATQQYNFNLDKSYTKYDFAADGSQTASLYGTTGQMIEYAKFNAGGFKTLDTFYGVDGKATQQYNFNLDKSYTKYDFAADGSQTASLYGTTGQMTEYAKFNANGFKTLDIFYGANGKATQQYNFNLDKSYTKYDFAADGSQTATFFGVNGQVNEYAKFNAAGVQTQDIFFGADGKATKQIDFNLDGSYASHVFNSDGSQFAALFGTNGKMTEYATFNANGFKTQNIFYSNGRATHQYDFSIDNSFIARMFDGADEMVALFGVNHIIYDYYQYSYGKLFERDIFDGLGRQIEADRFSTSTGKLTGFSKFTYNSDGTYTAKNYDSSGHLTASSKYTGDGHLIQNNAIYIPSSSGFPSVQWSWSFQI</sequence>
<dbReference type="Gene3D" id="3.90.930.1">
    <property type="match status" value="5"/>
</dbReference>
<reference evidence="1" key="1">
    <citation type="submission" date="2023-07" db="EMBL/GenBank/DDBJ databases">
        <title>A collection of bacterial strains from the Burkholderia cepacia Research Laboratory and Repository.</title>
        <authorList>
            <person name="Lipuma J."/>
            <person name="Spilker T."/>
            <person name="Caverly L."/>
        </authorList>
    </citation>
    <scope>NUCLEOTIDE SEQUENCE</scope>
    <source>
        <strain evidence="1">AU44979</strain>
    </source>
</reference>
<comment type="caution">
    <text evidence="1">The sequence shown here is derived from an EMBL/GenBank/DDBJ whole genome shotgun (WGS) entry which is preliminary data.</text>
</comment>